<accession>A0A371AXV4</accession>
<evidence type="ECO:0000256" key="1">
    <source>
        <dbReference type="ARBA" id="ARBA00007074"/>
    </source>
</evidence>
<dbReference type="PROSITE" id="PS51935">
    <property type="entry name" value="NLPC_P60"/>
    <property type="match status" value="1"/>
</dbReference>
<name>A0A371AXV4_9FIRM</name>
<dbReference type="Pfam" id="PF08239">
    <property type="entry name" value="SH3_3"/>
    <property type="match status" value="2"/>
</dbReference>
<keyword evidence="7" id="KW-1185">Reference proteome</keyword>
<dbReference type="AlphaFoldDB" id="A0A371AXV4"/>
<sequence>MAASCVLVVGTGINVHAATIGTSVGAAQVLGNNIQADADNSQVVKKAAKKKETVEKKEEKKATSVIDGIENLGVASVENHLNIRESASEDAKLVGVLQNNAGCNIIETQGDWSKIKSGKVTGFVKSEYLVTGEKANKIAEEVMTTVAIVNTETLYVREEPNKNVGIVTMVPIEEELEVKEDLGDWLHVEIDEDDSGYISKEYVVLSHKLKTATTMSELKYGEGVSDVRVDIVQYACQFIGNPYVWGGTSLTNGADCSGFTMSVMAKYGVYLPHSSSAQSGCGTKVAAEDALPGDLFFYGDGGINHVAMYIGNGQVVHASSAKTGIKISNAFYRTPICVTRVLD</sequence>
<comment type="similarity">
    <text evidence="1">Belongs to the peptidase C40 family.</text>
</comment>
<reference evidence="6 7" key="1">
    <citation type="submission" date="2018-07" db="EMBL/GenBank/DDBJ databases">
        <title>Anaerosacharophilus polymeroproducens gen. nov. sp. nov., an anaerobic bacterium isolated from salt field.</title>
        <authorList>
            <person name="Kim W."/>
            <person name="Yang S.-H."/>
            <person name="Oh J."/>
            <person name="Lee J.-H."/>
            <person name="Kwon K.K."/>
        </authorList>
    </citation>
    <scope>NUCLEOTIDE SEQUENCE [LARGE SCALE GENOMIC DNA]</scope>
    <source>
        <strain evidence="6 7">MCWD5</strain>
    </source>
</reference>
<dbReference type="PANTHER" id="PTHR47053:SF1">
    <property type="entry name" value="MUREIN DD-ENDOPEPTIDASE MEPH-RELATED"/>
    <property type="match status" value="1"/>
</dbReference>
<evidence type="ECO:0000259" key="5">
    <source>
        <dbReference type="PROSITE" id="PS51935"/>
    </source>
</evidence>
<dbReference type="Gene3D" id="3.90.1720.10">
    <property type="entry name" value="endopeptidase domain like (from Nostoc punctiforme)"/>
    <property type="match status" value="1"/>
</dbReference>
<evidence type="ECO:0000313" key="7">
    <source>
        <dbReference type="Proteomes" id="UP000255036"/>
    </source>
</evidence>
<keyword evidence="3" id="KW-0378">Hydrolase</keyword>
<proteinExistence type="inferred from homology"/>
<dbReference type="OrthoDB" id="9808890at2"/>
<dbReference type="InterPro" id="IPR000064">
    <property type="entry name" value="NLP_P60_dom"/>
</dbReference>
<evidence type="ECO:0000256" key="3">
    <source>
        <dbReference type="ARBA" id="ARBA00022801"/>
    </source>
</evidence>
<evidence type="ECO:0000256" key="2">
    <source>
        <dbReference type="ARBA" id="ARBA00022670"/>
    </source>
</evidence>
<keyword evidence="2" id="KW-0645">Protease</keyword>
<dbReference type="GO" id="GO:0006508">
    <property type="term" value="P:proteolysis"/>
    <property type="evidence" value="ECO:0007669"/>
    <property type="project" value="UniProtKB-KW"/>
</dbReference>
<comment type="caution">
    <text evidence="6">The sequence shown here is derived from an EMBL/GenBank/DDBJ whole genome shotgun (WGS) entry which is preliminary data.</text>
</comment>
<dbReference type="GO" id="GO:0008234">
    <property type="term" value="F:cysteine-type peptidase activity"/>
    <property type="evidence" value="ECO:0007669"/>
    <property type="project" value="UniProtKB-KW"/>
</dbReference>
<organism evidence="6 7">
    <name type="scientific">Anaerosacchariphilus polymeriproducens</name>
    <dbReference type="NCBI Taxonomy" id="1812858"/>
    <lineage>
        <taxon>Bacteria</taxon>
        <taxon>Bacillati</taxon>
        <taxon>Bacillota</taxon>
        <taxon>Clostridia</taxon>
        <taxon>Lachnospirales</taxon>
        <taxon>Lachnospiraceae</taxon>
        <taxon>Anaerosacchariphilus</taxon>
    </lineage>
</organism>
<feature type="domain" description="NlpC/P60" evidence="5">
    <location>
        <begin position="225"/>
        <end position="343"/>
    </location>
</feature>
<dbReference type="PANTHER" id="PTHR47053">
    <property type="entry name" value="MUREIN DD-ENDOPEPTIDASE MEPH-RELATED"/>
    <property type="match status" value="1"/>
</dbReference>
<dbReference type="InterPro" id="IPR003646">
    <property type="entry name" value="SH3-like_bac-type"/>
</dbReference>
<gene>
    <name evidence="6" type="ORF">DWV06_05145</name>
</gene>
<dbReference type="SUPFAM" id="SSF54001">
    <property type="entry name" value="Cysteine proteinases"/>
    <property type="match status" value="1"/>
</dbReference>
<protein>
    <submittedName>
        <fullName evidence="6">Peptidoglycan endopeptidase</fullName>
    </submittedName>
</protein>
<keyword evidence="4" id="KW-0788">Thiol protease</keyword>
<dbReference type="Proteomes" id="UP000255036">
    <property type="component" value="Unassembled WGS sequence"/>
</dbReference>
<dbReference type="InterPro" id="IPR051202">
    <property type="entry name" value="Peptidase_C40"/>
</dbReference>
<dbReference type="InterPro" id="IPR038765">
    <property type="entry name" value="Papain-like_cys_pep_sf"/>
</dbReference>
<evidence type="ECO:0000256" key="4">
    <source>
        <dbReference type="ARBA" id="ARBA00022807"/>
    </source>
</evidence>
<evidence type="ECO:0000313" key="6">
    <source>
        <dbReference type="EMBL" id="RDU24414.1"/>
    </source>
</evidence>
<dbReference type="Pfam" id="PF00877">
    <property type="entry name" value="NLPC_P60"/>
    <property type="match status" value="1"/>
</dbReference>
<dbReference type="SMART" id="SM00287">
    <property type="entry name" value="SH3b"/>
    <property type="match status" value="2"/>
</dbReference>
<dbReference type="Gene3D" id="2.30.30.40">
    <property type="entry name" value="SH3 Domains"/>
    <property type="match status" value="2"/>
</dbReference>
<dbReference type="EMBL" id="QRCT01000013">
    <property type="protein sequence ID" value="RDU24414.1"/>
    <property type="molecule type" value="Genomic_DNA"/>
</dbReference>